<gene>
    <name evidence="9" type="ORF">I7I51_04860</name>
</gene>
<evidence type="ECO:0000256" key="3">
    <source>
        <dbReference type="ARBA" id="ARBA00022840"/>
    </source>
</evidence>
<feature type="coiled-coil region" evidence="6">
    <location>
        <begin position="778"/>
        <end position="805"/>
    </location>
</feature>
<evidence type="ECO:0000256" key="4">
    <source>
        <dbReference type="ARBA" id="ARBA00023175"/>
    </source>
</evidence>
<dbReference type="FunFam" id="3.40.850.10:FF:000091">
    <property type="entry name" value="Kinesin family protein"/>
    <property type="match status" value="1"/>
</dbReference>
<dbReference type="InterPro" id="IPR027640">
    <property type="entry name" value="Kinesin-like_fam"/>
</dbReference>
<dbReference type="GO" id="GO:0005874">
    <property type="term" value="C:microtubule"/>
    <property type="evidence" value="ECO:0007669"/>
    <property type="project" value="UniProtKB-KW"/>
</dbReference>
<evidence type="ECO:0000256" key="1">
    <source>
        <dbReference type="ARBA" id="ARBA00022701"/>
    </source>
</evidence>
<feature type="binding site" evidence="5">
    <location>
        <begin position="170"/>
        <end position="177"/>
    </location>
    <ligand>
        <name>ATP</name>
        <dbReference type="ChEBI" id="CHEBI:30616"/>
    </ligand>
</feature>
<dbReference type="GO" id="GO:0005634">
    <property type="term" value="C:nucleus"/>
    <property type="evidence" value="ECO:0007669"/>
    <property type="project" value="TreeGrafter"/>
</dbReference>
<dbReference type="GO" id="GO:0008017">
    <property type="term" value="F:microtubule binding"/>
    <property type="evidence" value="ECO:0007669"/>
    <property type="project" value="InterPro"/>
</dbReference>
<evidence type="ECO:0000256" key="6">
    <source>
        <dbReference type="SAM" id="Coils"/>
    </source>
</evidence>
<evidence type="ECO:0000256" key="2">
    <source>
        <dbReference type="ARBA" id="ARBA00022741"/>
    </source>
</evidence>
<dbReference type="EMBL" id="CP069110">
    <property type="protein sequence ID" value="QSS60064.1"/>
    <property type="molecule type" value="Genomic_DNA"/>
</dbReference>
<dbReference type="SUPFAM" id="SSF52540">
    <property type="entry name" value="P-loop containing nucleoside triphosphate hydrolases"/>
    <property type="match status" value="1"/>
</dbReference>
<keyword evidence="4 5" id="KW-0505">Motor protein</keyword>
<evidence type="ECO:0000256" key="7">
    <source>
        <dbReference type="SAM" id="MobiDB-lite"/>
    </source>
</evidence>
<dbReference type="InterPro" id="IPR036961">
    <property type="entry name" value="Kinesin_motor_dom_sf"/>
</dbReference>
<dbReference type="InterPro" id="IPR001752">
    <property type="entry name" value="Kinesin_motor_dom"/>
</dbReference>
<dbReference type="VEuPathDB" id="FungiDB:I7I51_04860"/>
<organism evidence="9 10">
    <name type="scientific">Ajellomyces capsulatus</name>
    <name type="common">Darling's disease fungus</name>
    <name type="synonym">Histoplasma capsulatum</name>
    <dbReference type="NCBI Taxonomy" id="5037"/>
    <lineage>
        <taxon>Eukaryota</taxon>
        <taxon>Fungi</taxon>
        <taxon>Dikarya</taxon>
        <taxon>Ascomycota</taxon>
        <taxon>Pezizomycotina</taxon>
        <taxon>Eurotiomycetes</taxon>
        <taxon>Eurotiomycetidae</taxon>
        <taxon>Onygenales</taxon>
        <taxon>Ajellomycetaceae</taxon>
        <taxon>Histoplasma</taxon>
    </lineage>
</organism>
<accession>A0A8A1M5Z1</accession>
<dbReference type="GO" id="GO:0007018">
    <property type="term" value="P:microtubule-based movement"/>
    <property type="evidence" value="ECO:0007669"/>
    <property type="project" value="InterPro"/>
</dbReference>
<dbReference type="PRINTS" id="PR00380">
    <property type="entry name" value="KINESINHEAVY"/>
</dbReference>
<evidence type="ECO:0000259" key="8">
    <source>
        <dbReference type="PROSITE" id="PS50067"/>
    </source>
</evidence>
<keyword evidence="3 5" id="KW-0067">ATP-binding</keyword>
<evidence type="ECO:0000313" key="9">
    <source>
        <dbReference type="EMBL" id="QSS60064.1"/>
    </source>
</evidence>
<dbReference type="GO" id="GO:0016887">
    <property type="term" value="F:ATP hydrolysis activity"/>
    <property type="evidence" value="ECO:0007669"/>
    <property type="project" value="TreeGrafter"/>
</dbReference>
<dbReference type="PANTHER" id="PTHR24115:SF1008">
    <property type="entry name" value="KINESIN-LIKE PROTEIN SUBITO"/>
    <property type="match status" value="1"/>
</dbReference>
<evidence type="ECO:0000256" key="5">
    <source>
        <dbReference type="PROSITE-ProRule" id="PRU00283"/>
    </source>
</evidence>
<dbReference type="AlphaFoldDB" id="A0A8A1M5Z1"/>
<proteinExistence type="inferred from homology"/>
<dbReference type="PROSITE" id="PS50067">
    <property type="entry name" value="KINESIN_MOTOR_2"/>
    <property type="match status" value="1"/>
</dbReference>
<keyword evidence="2 5" id="KW-0547">Nucleotide-binding</keyword>
<dbReference type="InterPro" id="IPR027417">
    <property type="entry name" value="P-loop_NTPase"/>
</dbReference>
<dbReference type="Proteomes" id="UP000663671">
    <property type="component" value="Chromosome 4"/>
</dbReference>
<reference evidence="9" key="1">
    <citation type="submission" date="2021-01" db="EMBL/GenBank/DDBJ databases">
        <title>Chromosome-level genome assembly of a human fungal pathogen reveals clustering of transcriptionally co-regulated genes.</title>
        <authorList>
            <person name="Voorhies M."/>
            <person name="Cohen S."/>
            <person name="Shea T.P."/>
            <person name="Petrus S."/>
            <person name="Munoz J.F."/>
            <person name="Poplawski S."/>
            <person name="Goldman W.E."/>
            <person name="Michael T."/>
            <person name="Cuomo C.A."/>
            <person name="Sil A."/>
            <person name="Beyhan S."/>
        </authorList>
    </citation>
    <scope>NUCLEOTIDE SEQUENCE</scope>
    <source>
        <strain evidence="9">WU24</strain>
    </source>
</reference>
<dbReference type="GO" id="GO:0005871">
    <property type="term" value="C:kinesin complex"/>
    <property type="evidence" value="ECO:0007669"/>
    <property type="project" value="TreeGrafter"/>
</dbReference>
<feature type="region of interest" description="Disordered" evidence="7">
    <location>
        <begin position="96"/>
        <end position="120"/>
    </location>
</feature>
<evidence type="ECO:0000313" key="10">
    <source>
        <dbReference type="Proteomes" id="UP000663671"/>
    </source>
</evidence>
<feature type="compositionally biased region" description="Polar residues" evidence="7">
    <location>
        <begin position="102"/>
        <end position="119"/>
    </location>
</feature>
<dbReference type="GO" id="GO:0005524">
    <property type="term" value="F:ATP binding"/>
    <property type="evidence" value="ECO:0007669"/>
    <property type="project" value="UniProtKB-UniRule"/>
</dbReference>
<comment type="similarity">
    <text evidence="5">Belongs to the TRAFAC class myosin-kinesin ATPase superfamily. Kinesin family.</text>
</comment>
<keyword evidence="6" id="KW-0175">Coiled coil</keyword>
<keyword evidence="1" id="KW-0493">Microtubule</keyword>
<dbReference type="Gene3D" id="3.40.850.10">
    <property type="entry name" value="Kinesin motor domain"/>
    <property type="match status" value="2"/>
</dbReference>
<dbReference type="PANTHER" id="PTHR24115">
    <property type="entry name" value="KINESIN-RELATED"/>
    <property type="match status" value="1"/>
</dbReference>
<dbReference type="SMART" id="SM00129">
    <property type="entry name" value="KISc"/>
    <property type="match status" value="1"/>
</dbReference>
<dbReference type="FunFam" id="3.40.850.10:FF:000120">
    <property type="entry name" value="Kinesin family protein"/>
    <property type="match status" value="1"/>
</dbReference>
<dbReference type="GO" id="GO:0003777">
    <property type="term" value="F:microtubule motor activity"/>
    <property type="evidence" value="ECO:0007669"/>
    <property type="project" value="InterPro"/>
</dbReference>
<dbReference type="Pfam" id="PF00225">
    <property type="entry name" value="Kinesin"/>
    <property type="match status" value="2"/>
</dbReference>
<protein>
    <submittedName>
        <fullName evidence="9">Kinesin family protein</fullName>
    </submittedName>
</protein>
<dbReference type="OrthoDB" id="123929at2759"/>
<feature type="domain" description="Kinesin motor" evidence="8">
    <location>
        <begin position="64"/>
        <end position="634"/>
    </location>
</feature>
<name>A0A8A1M5Z1_AJECA</name>
<sequence length="917" mass="102197">MPSLSEICSVAGEVPPAKTRPHLVSFLIGVSVYGSPATFVVHSHCAVESWKLYSARPSDGHTSLFQVYLRLRPPMNKKEASNTPKQEYLTVERPEPQLSEDGGNQSHPWPTHITLQPPSDSRKRAVEKFGFTKVFEENASQLELFEEIGMPNLIKGVLCEGRDGLVATLGVTGSGKTHTILGSKSQRGITQMSLDVLFRSLSSTIQNLDNHENPLLLSSIANSDPSEAQLFTARSFIEMVYSDPWNERGRGSRAQTPMSAMSRCQTPMTVRNPFDSPFPILHANSFSAGSILEAFIPKNSNFTPRQGSCTSTIRLVSPIESVDGHGESWTSPKRNFIPSQLPCWNHRKSSKRVAKITSHNKQDSMSAINFPRRHLPHRPSALPQFPDVSDFAIPNPHEGVTVVLVSMYEVYNDRIFDLLTPPSSGTGSRAPLNQKERRRHLLFKPTEGSQDRKVVAGLRKIVCGTYEDALMVLQTGLLERKVTGTGSNSVSSRSHGFFCVEVKRRVRDRRFGDESWVGNTLTVVDLAGSERARNAKTAGATLAEAGKINESLMYLGQCLQTQSDFQDGNKQALVPYRQCKLTELLFSNSFPSPNHGASYPRHPQRALMIVTADAQGDFNATSQILRYSALAREVTVPRIPSVTSTILASTGCGRRSPTHANATKSKSSLYCASAEELETAALEIAKISDDYDALAIKLTEEEIARAEAEFHWRAAEERCMSIEQDVREECWQEMELRLEEEKRRWQAAWDEQESRHDEHLDKKLDLLSRGVRIHNDPQASSEDQIAALEQENDTLRKRIANLERELHSRSPTKKATKSKKNIMAQLGQDSPGCDYTSCESDVENSLLKLQHLKLDSEIKRCSGSMSTPKKSPKHLERSFIKLHRNKPSPMSTQVEIATIPRSPISVCLPRVNPENNL</sequence>